<comment type="caution">
    <text evidence="3">The sequence shown here is derived from an EMBL/GenBank/DDBJ whole genome shotgun (WGS) entry which is preliminary data.</text>
</comment>
<evidence type="ECO:0000259" key="2">
    <source>
        <dbReference type="Pfam" id="PF01970"/>
    </source>
</evidence>
<proteinExistence type="predicted"/>
<feature type="transmembrane region" description="Helical" evidence="1">
    <location>
        <begin position="323"/>
        <end position="344"/>
    </location>
</feature>
<keyword evidence="1" id="KW-0812">Transmembrane</keyword>
<dbReference type="PANTHER" id="PTHR35342">
    <property type="entry name" value="TRICARBOXYLIC TRANSPORT PROTEIN"/>
    <property type="match status" value="1"/>
</dbReference>
<feature type="transmembrane region" description="Helical" evidence="1">
    <location>
        <begin position="139"/>
        <end position="160"/>
    </location>
</feature>
<dbReference type="EMBL" id="JBIHSN010000003">
    <property type="protein sequence ID" value="MFH0266335.1"/>
    <property type="molecule type" value="Genomic_DNA"/>
</dbReference>
<feature type="transmembrane region" description="Helical" evidence="1">
    <location>
        <begin position="392"/>
        <end position="409"/>
    </location>
</feature>
<accession>A0ABW7IXE9</accession>
<keyword evidence="4" id="KW-1185">Reference proteome</keyword>
<feature type="domain" description="DUF112" evidence="2">
    <location>
        <begin position="21"/>
        <end position="440"/>
    </location>
</feature>
<dbReference type="Pfam" id="PF01970">
    <property type="entry name" value="TctA"/>
    <property type="match status" value="1"/>
</dbReference>
<feature type="transmembrane region" description="Helical" evidence="1">
    <location>
        <begin position="20"/>
        <end position="40"/>
    </location>
</feature>
<dbReference type="PANTHER" id="PTHR35342:SF5">
    <property type="entry name" value="TRICARBOXYLIC TRANSPORT PROTEIN"/>
    <property type="match status" value="1"/>
</dbReference>
<evidence type="ECO:0000256" key="1">
    <source>
        <dbReference type="SAM" id="Phobius"/>
    </source>
</evidence>
<protein>
    <submittedName>
        <fullName evidence="3">Tripartite tricarboxylate transporter permease</fullName>
    </submittedName>
</protein>
<dbReference type="InterPro" id="IPR002823">
    <property type="entry name" value="DUF112_TM"/>
</dbReference>
<feature type="transmembrane region" description="Helical" evidence="1">
    <location>
        <begin position="465"/>
        <end position="488"/>
    </location>
</feature>
<feature type="transmembrane region" description="Helical" evidence="1">
    <location>
        <begin position="205"/>
        <end position="224"/>
    </location>
</feature>
<dbReference type="RefSeq" id="WP_089138540.1">
    <property type="nucleotide sequence ID" value="NZ_AP018686.1"/>
</dbReference>
<evidence type="ECO:0000313" key="4">
    <source>
        <dbReference type="Proteomes" id="UP001607151"/>
    </source>
</evidence>
<feature type="transmembrane region" description="Helical" evidence="1">
    <location>
        <begin position="356"/>
        <end position="380"/>
    </location>
</feature>
<feature type="transmembrane region" description="Helical" evidence="1">
    <location>
        <begin position="109"/>
        <end position="133"/>
    </location>
</feature>
<dbReference type="Proteomes" id="UP001607151">
    <property type="component" value="Unassembled WGS sequence"/>
</dbReference>
<reference evidence="3 4" key="1">
    <citation type="submission" date="2024-10" db="EMBL/GenBank/DDBJ databases">
        <authorList>
            <person name="Yibar A."/>
            <person name="Saticioglu I.B."/>
            <person name="Duman M."/>
            <person name="Ajmi N."/>
            <person name="Gurler F."/>
            <person name="Ay H."/>
            <person name="Onuk E."/>
            <person name="Guler S."/>
            <person name="Romalde J.L."/>
        </authorList>
    </citation>
    <scope>NUCLEOTIDE SEQUENCE [LARGE SCALE GENOMIC DNA]</scope>
    <source>
        <strain evidence="3 4">14-MA-B</strain>
    </source>
</reference>
<gene>
    <name evidence="3" type="ORF">ACGRQ9_12860</name>
</gene>
<feature type="transmembrane region" description="Helical" evidence="1">
    <location>
        <begin position="46"/>
        <end position="72"/>
    </location>
</feature>
<keyword evidence="1" id="KW-1133">Transmembrane helix</keyword>
<name>A0ABW7IXE9_9VIBR</name>
<evidence type="ECO:0000313" key="3">
    <source>
        <dbReference type="EMBL" id="MFH0266335.1"/>
    </source>
</evidence>
<organism evidence="3 4">
    <name type="scientific">Vibrio rumoiensis</name>
    <dbReference type="NCBI Taxonomy" id="76258"/>
    <lineage>
        <taxon>Bacteria</taxon>
        <taxon>Pseudomonadati</taxon>
        <taxon>Pseudomonadota</taxon>
        <taxon>Gammaproteobacteria</taxon>
        <taxon>Vibrionales</taxon>
        <taxon>Vibrionaceae</taxon>
        <taxon>Vibrio</taxon>
    </lineage>
</organism>
<keyword evidence="1" id="KW-0472">Membrane</keyword>
<sequence>MSDILASLMDGFGVALQPYYLFLITLGGILGTVIGMLPGLGPATGVAVLLPMTFSMGPTASLITMTGVYIGAMFGGSRSSILINTPGDGAALAATFDGYPMAMKGRAEAALAISAIASLIGGTIAAVLMTLLAEPVASFAIKFGPAEYFLLMVAALSMTVSMSKGNMLKGFLSMCIGLAISTVGIDGQSGLERFTFGSLELQTGIDFLVVIIGIYAMGEVFKSFKTLSDGSKNVQTEFKKIWINKEEWQRSKWPILRSAPVGFIIGALPGAGGTMASLMCYNNEKQLSKNKDEFGKGAIEGLAAPESANNAASIGAMIPMLSLGVPGSGTTAVMMGALLMLGIQPGPLLFTQHPDTAWGLIASMFVANIILAIVNIPLAGVLVRLLAIPAKILYPIVLGLAFVGCYAISTAVMDFYILIILGIAGVIMGRANIPTAPMILAAIVGSQMEQSFRQAFRISNQDLSIFSQSGISQILLAVIILSVVLPMIGALRNRKSKQPLQSHQG</sequence>